<gene>
    <name evidence="2" type="ORF">LX99_02882</name>
</gene>
<dbReference type="AlphaFoldDB" id="A0A316HQ98"/>
<feature type="domain" description="Transposase for insertion sequence element IS21-like C-terminal" evidence="1">
    <location>
        <begin position="80"/>
        <end position="147"/>
    </location>
</feature>
<reference evidence="2 3" key="1">
    <citation type="submission" date="2018-05" db="EMBL/GenBank/DDBJ databases">
        <title>Genomic Encyclopedia of Archaeal and Bacterial Type Strains, Phase II (KMG-II): from individual species to whole genera.</title>
        <authorList>
            <person name="Goeker M."/>
        </authorList>
    </citation>
    <scope>NUCLEOTIDE SEQUENCE [LARGE SCALE GENOMIC DNA]</scope>
    <source>
        <strain evidence="2 3">DSM 19975</strain>
    </source>
</reference>
<dbReference type="EMBL" id="QGHA01000005">
    <property type="protein sequence ID" value="PWK77072.1"/>
    <property type="molecule type" value="Genomic_DNA"/>
</dbReference>
<accession>A0A316HQ98</accession>
<evidence type="ECO:0000313" key="3">
    <source>
        <dbReference type="Proteomes" id="UP000245678"/>
    </source>
</evidence>
<organism evidence="2 3">
    <name type="scientific">Mucilaginibacter oryzae</name>
    <dbReference type="NCBI Taxonomy" id="468058"/>
    <lineage>
        <taxon>Bacteria</taxon>
        <taxon>Pseudomonadati</taxon>
        <taxon>Bacteroidota</taxon>
        <taxon>Sphingobacteriia</taxon>
        <taxon>Sphingobacteriales</taxon>
        <taxon>Sphingobacteriaceae</taxon>
        <taxon>Mucilaginibacter</taxon>
    </lineage>
</organism>
<comment type="caution">
    <text evidence="2">The sequence shown here is derived from an EMBL/GenBank/DDBJ whole genome shotgun (WGS) entry which is preliminary data.</text>
</comment>
<keyword evidence="3" id="KW-1185">Reference proteome</keyword>
<proteinExistence type="predicted"/>
<evidence type="ECO:0000313" key="2">
    <source>
        <dbReference type="EMBL" id="PWK77072.1"/>
    </source>
</evidence>
<dbReference type="Pfam" id="PF22483">
    <property type="entry name" value="Mu-transpos_C_2"/>
    <property type="match status" value="1"/>
</dbReference>
<name>A0A316HQ98_9SPHI</name>
<evidence type="ECO:0000259" key="1">
    <source>
        <dbReference type="Pfam" id="PF22483"/>
    </source>
</evidence>
<dbReference type="Proteomes" id="UP000245678">
    <property type="component" value="Unassembled WGS sequence"/>
</dbReference>
<dbReference type="PANTHER" id="PTHR35004:SF8">
    <property type="entry name" value="TRANSPOSASE RV3428C-RELATED"/>
    <property type="match status" value="1"/>
</dbReference>
<protein>
    <recommendedName>
        <fullName evidence="1">Transposase for insertion sequence element IS21-like C-terminal domain-containing protein</fullName>
    </recommendedName>
</protein>
<sequence>MPYQRGRTALAGKALVEGAVKIVYSRIYAPLRKEVYHTLAELNIAIKVALEAHNSQPLRGRNYSRRLQFEEVERQALAPLPALRYEFKRQHQATVMKNGHVCLGIDKHYYSVPYRFIGRKVKLLYSRTNVEVYYHYERIAMHRRIKSPYSYTTEKDHLASTHRFMTEWTPDKFLEWAASIHEDVRLYILKILDRKQHPEQAYRSCIGILSLARKAGNERLASACRRALGYGVYNYKTIQQILENKMDSYEDSLFADELPMPSHDNIRGENYYK</sequence>
<dbReference type="PANTHER" id="PTHR35004">
    <property type="entry name" value="TRANSPOSASE RV3428C-RELATED"/>
    <property type="match status" value="1"/>
</dbReference>
<dbReference type="InterPro" id="IPR054353">
    <property type="entry name" value="IstA-like_C"/>
</dbReference>